<evidence type="ECO:0008006" key="6">
    <source>
        <dbReference type="Google" id="ProtNLM"/>
    </source>
</evidence>
<gene>
    <name evidence="3" type="ORF">BTO23_15570</name>
    <name evidence="2" type="ORF">GCM10007855_39960</name>
</gene>
<reference evidence="5" key="3">
    <citation type="journal article" date="2019" name="Int. J. Syst. Evol. Microbiol.">
        <title>The Global Catalogue of Microorganisms (GCM) 10K type strain sequencing project: providing services to taxonomists for standard genome sequencing and annotation.</title>
        <authorList>
            <consortium name="The Broad Institute Genomics Platform"/>
            <consortium name="The Broad Institute Genome Sequencing Center for Infectious Disease"/>
            <person name="Wu L."/>
            <person name="Ma J."/>
        </authorList>
    </citation>
    <scope>NUCLEOTIDE SEQUENCE [LARGE SCALE GENOMIC DNA]</scope>
    <source>
        <strain evidence="5">NBRC 105001</strain>
    </source>
</reference>
<dbReference type="AlphaFoldDB" id="A0A2S7X832"/>
<organism evidence="3 4">
    <name type="scientific">Aliivibrio sifiae</name>
    <dbReference type="NCBI Taxonomy" id="566293"/>
    <lineage>
        <taxon>Bacteria</taxon>
        <taxon>Pseudomonadati</taxon>
        <taxon>Pseudomonadota</taxon>
        <taxon>Gammaproteobacteria</taxon>
        <taxon>Vibrionales</taxon>
        <taxon>Vibrionaceae</taxon>
        <taxon>Aliivibrio</taxon>
    </lineage>
</organism>
<dbReference type="EMBL" id="MSCP01000002">
    <property type="protein sequence ID" value="PQJ87523.1"/>
    <property type="molecule type" value="Genomic_DNA"/>
</dbReference>
<proteinExistence type="predicted"/>
<evidence type="ECO:0000313" key="5">
    <source>
        <dbReference type="Proteomes" id="UP001156660"/>
    </source>
</evidence>
<dbReference type="Proteomes" id="UP000239273">
    <property type="component" value="Unassembled WGS sequence"/>
</dbReference>
<keyword evidence="5" id="KW-1185">Reference proteome</keyword>
<reference evidence="3 4" key="2">
    <citation type="submission" date="2016-12" db="EMBL/GenBank/DDBJ databases">
        <title>Diversity of luminous bacteria.</title>
        <authorList>
            <person name="Yoshizawa S."/>
            <person name="Kogure K."/>
        </authorList>
    </citation>
    <scope>NUCLEOTIDE SEQUENCE [LARGE SCALE GENOMIC DNA]</scope>
    <source>
        <strain evidence="3 4">NBRC 105001</strain>
    </source>
</reference>
<sequence>MIEILSGLLTPVIAIIATYIAYQQWKLNKQKLMLEKYDRRLKIYEEVKKVLILITRDAEISHKNLLEFNISVSEADFLFRHEISDYLQEIYKRGLNLHRWNRKYKDNTQIKPEGYNHDEVVDGMDFELTWLTEQFNPAKEKFKKYLDISK</sequence>
<dbReference type="OrthoDB" id="7068331at2"/>
<evidence type="ECO:0000313" key="3">
    <source>
        <dbReference type="EMBL" id="PQJ87523.1"/>
    </source>
</evidence>
<reference evidence="2" key="1">
    <citation type="journal article" date="2014" name="Int. J. Syst. Evol. Microbiol.">
        <title>Complete genome of a new Firmicutes species belonging to the dominant human colonic microbiota ('Ruminococcus bicirculans') reveals two chromosomes and a selective capacity to utilize plant glucans.</title>
        <authorList>
            <consortium name="NISC Comparative Sequencing Program"/>
            <person name="Wegmann U."/>
            <person name="Louis P."/>
            <person name="Goesmann A."/>
            <person name="Henrissat B."/>
            <person name="Duncan S.H."/>
            <person name="Flint H.J."/>
        </authorList>
    </citation>
    <scope>NUCLEOTIDE SEQUENCE</scope>
    <source>
        <strain evidence="2">NBRC 105001</strain>
    </source>
</reference>
<keyword evidence="1" id="KW-1133">Transmembrane helix</keyword>
<accession>A0A2S7X832</accession>
<name>A0A2S7X832_9GAMM</name>
<dbReference type="EMBL" id="BSOU01000022">
    <property type="protein sequence ID" value="GLR77121.1"/>
    <property type="molecule type" value="Genomic_DNA"/>
</dbReference>
<evidence type="ECO:0000313" key="2">
    <source>
        <dbReference type="EMBL" id="GLR77121.1"/>
    </source>
</evidence>
<comment type="caution">
    <text evidence="3">The sequence shown here is derived from an EMBL/GenBank/DDBJ whole genome shotgun (WGS) entry which is preliminary data.</text>
</comment>
<dbReference type="RefSeq" id="WP_105063987.1">
    <property type="nucleotide sequence ID" value="NZ_BSOU01000022.1"/>
</dbReference>
<dbReference type="Proteomes" id="UP001156660">
    <property type="component" value="Unassembled WGS sequence"/>
</dbReference>
<protein>
    <recommendedName>
        <fullName evidence="6">DUF4760 domain-containing protein</fullName>
    </recommendedName>
</protein>
<evidence type="ECO:0000313" key="4">
    <source>
        <dbReference type="Proteomes" id="UP000239273"/>
    </source>
</evidence>
<keyword evidence="1" id="KW-0472">Membrane</keyword>
<evidence type="ECO:0000256" key="1">
    <source>
        <dbReference type="SAM" id="Phobius"/>
    </source>
</evidence>
<reference evidence="2" key="4">
    <citation type="submission" date="2023-01" db="EMBL/GenBank/DDBJ databases">
        <title>Draft genome sequence of Aliivibrio sifiae strain NBRC 105001.</title>
        <authorList>
            <person name="Sun Q."/>
            <person name="Mori K."/>
        </authorList>
    </citation>
    <scope>NUCLEOTIDE SEQUENCE</scope>
    <source>
        <strain evidence="2">NBRC 105001</strain>
    </source>
</reference>
<keyword evidence="1" id="KW-0812">Transmembrane</keyword>
<feature type="transmembrane region" description="Helical" evidence="1">
    <location>
        <begin position="6"/>
        <end position="22"/>
    </location>
</feature>